<dbReference type="EMBL" id="MU032347">
    <property type="protein sequence ID" value="KAF3765882.1"/>
    <property type="molecule type" value="Genomic_DNA"/>
</dbReference>
<dbReference type="GeneID" id="63842286"/>
<keyword evidence="6" id="KW-0472">Membrane</keyword>
<keyword evidence="5" id="KW-0325">Glycoprotein</keyword>
<evidence type="ECO:0000313" key="9">
    <source>
        <dbReference type="Proteomes" id="UP000803844"/>
    </source>
</evidence>
<dbReference type="GO" id="GO:0016787">
    <property type="term" value="F:hydrolase activity"/>
    <property type="evidence" value="ECO:0007669"/>
    <property type="project" value="UniProtKB-KW"/>
</dbReference>
<feature type="chain" id="PRO_5040544495" description="1,3-beta-glucanosyltransferase" evidence="6">
    <location>
        <begin position="21"/>
        <end position="441"/>
    </location>
</feature>
<dbReference type="GO" id="GO:0071970">
    <property type="term" value="P:fungal-type cell wall (1-&gt;3)-beta-D-glucan biosynthetic process"/>
    <property type="evidence" value="ECO:0007669"/>
    <property type="project" value="TreeGrafter"/>
</dbReference>
<evidence type="ECO:0000256" key="2">
    <source>
        <dbReference type="ARBA" id="ARBA00007528"/>
    </source>
</evidence>
<dbReference type="GO" id="GO:0031505">
    <property type="term" value="P:fungal-type cell wall organization"/>
    <property type="evidence" value="ECO:0007669"/>
    <property type="project" value="TreeGrafter"/>
</dbReference>
<sequence length="441" mass="47257">MRTSIFTGLALLGSISAVNAITTISTYGNKFFYENGTQFFIKGVAYQLTDDDPLVDKTQCSLDASLMQELGANTIRVYHVDASSDHTDCMTVFADAGIYLLVDLDTFDTYILPNSPWWNQTQYERFTAVMDEFQQYDNTLGFFVGNEVIAQASQSMAAPFIKAAARDLKAYRDSKNYRDIPVGYSAADIAQLRPMLQDYLTCGGNVSDNVDFFSLNSYEWCGSVTYQTSGYENLESEAVDFPVPIFFSETGCNTSPPRTFEDQAAIFGDDMVNDWSGAIIYEWIEETNDYGLISYGAPAGTATGTGIVGGYTRTGTPTPVSPDFTNLKTQWATLTPTGVMKSDVTTSTLSTPTCPASTSGTQAWLVNGNVALPTLGETLYDGTYTSAVPTGTNAGSSGSTASSGSSSSSTGSSKSPASPKSSITKMSAGLVAVTLAFAVWL</sequence>
<organism evidence="8 9">
    <name type="scientific">Cryphonectria parasitica (strain ATCC 38755 / EP155)</name>
    <dbReference type="NCBI Taxonomy" id="660469"/>
    <lineage>
        <taxon>Eukaryota</taxon>
        <taxon>Fungi</taxon>
        <taxon>Dikarya</taxon>
        <taxon>Ascomycota</taxon>
        <taxon>Pezizomycotina</taxon>
        <taxon>Sordariomycetes</taxon>
        <taxon>Sordariomycetidae</taxon>
        <taxon>Diaporthales</taxon>
        <taxon>Cryphonectriaceae</taxon>
        <taxon>Cryphonectria-Endothia species complex</taxon>
        <taxon>Cryphonectria</taxon>
    </lineage>
</organism>
<dbReference type="InterPro" id="IPR017853">
    <property type="entry name" value="GH"/>
</dbReference>
<gene>
    <name evidence="8" type="ORF">M406DRAFT_68279</name>
</gene>
<keyword evidence="3 6" id="KW-0732">Signal</keyword>
<dbReference type="Proteomes" id="UP000803844">
    <property type="component" value="Unassembled WGS sequence"/>
</dbReference>
<dbReference type="RefSeq" id="XP_040776843.1">
    <property type="nucleotide sequence ID" value="XM_040925157.1"/>
</dbReference>
<keyword evidence="6" id="KW-0808">Transferase</keyword>
<evidence type="ECO:0000256" key="3">
    <source>
        <dbReference type="ARBA" id="ARBA00022729"/>
    </source>
</evidence>
<dbReference type="SUPFAM" id="SSF51445">
    <property type="entry name" value="(Trans)glycosidases"/>
    <property type="match status" value="1"/>
</dbReference>
<feature type="region of interest" description="Disordered" evidence="7">
    <location>
        <begin position="390"/>
        <end position="422"/>
    </location>
</feature>
<evidence type="ECO:0000313" key="8">
    <source>
        <dbReference type="EMBL" id="KAF3765882.1"/>
    </source>
</evidence>
<evidence type="ECO:0000256" key="6">
    <source>
        <dbReference type="RuleBase" id="RU361209"/>
    </source>
</evidence>
<dbReference type="GO" id="GO:0005886">
    <property type="term" value="C:plasma membrane"/>
    <property type="evidence" value="ECO:0007669"/>
    <property type="project" value="UniProtKB-SubCell"/>
</dbReference>
<evidence type="ECO:0000256" key="1">
    <source>
        <dbReference type="ARBA" id="ARBA00004609"/>
    </source>
</evidence>
<dbReference type="EC" id="2.4.1.-" evidence="6"/>
<comment type="similarity">
    <text evidence="2 6">Belongs to the glycosyl hydrolase 72 family.</text>
</comment>
<feature type="signal peptide" evidence="6">
    <location>
        <begin position="1"/>
        <end position="20"/>
    </location>
</feature>
<dbReference type="GO" id="GO:0098552">
    <property type="term" value="C:side of membrane"/>
    <property type="evidence" value="ECO:0007669"/>
    <property type="project" value="UniProtKB-KW"/>
</dbReference>
<dbReference type="AlphaFoldDB" id="A0A9P4Y3U6"/>
<proteinExistence type="inferred from homology"/>
<keyword evidence="6" id="KW-0449">Lipoprotein</keyword>
<dbReference type="InterPro" id="IPR004886">
    <property type="entry name" value="Glucanosyltransferase"/>
</dbReference>
<feature type="compositionally biased region" description="Low complexity" evidence="7">
    <location>
        <begin position="395"/>
        <end position="422"/>
    </location>
</feature>
<evidence type="ECO:0000256" key="7">
    <source>
        <dbReference type="SAM" id="MobiDB-lite"/>
    </source>
</evidence>
<keyword evidence="8" id="KW-0378">Hydrolase</keyword>
<reference evidence="8" key="1">
    <citation type="journal article" date="2020" name="Phytopathology">
        <title>Genome sequence of the chestnut blight fungus Cryphonectria parasitica EP155: A fundamental resource for an archetypical invasive plant pathogen.</title>
        <authorList>
            <person name="Crouch J.A."/>
            <person name="Dawe A."/>
            <person name="Aerts A."/>
            <person name="Barry K."/>
            <person name="Churchill A.C.L."/>
            <person name="Grimwood J."/>
            <person name="Hillman B."/>
            <person name="Milgroom M.G."/>
            <person name="Pangilinan J."/>
            <person name="Smith M."/>
            <person name="Salamov A."/>
            <person name="Schmutz J."/>
            <person name="Yadav J."/>
            <person name="Grigoriev I.V."/>
            <person name="Nuss D."/>
        </authorList>
    </citation>
    <scope>NUCLEOTIDE SEQUENCE</scope>
    <source>
        <strain evidence="8">EP155</strain>
    </source>
</reference>
<name>A0A9P4Y3U6_CRYP1</name>
<dbReference type="PANTHER" id="PTHR31468:SF8">
    <property type="entry name" value="1,3-BETA-GLUCANOSYLTRANSFERASE GAS2"/>
    <property type="match status" value="1"/>
</dbReference>
<comment type="caution">
    <text evidence="8">The sequence shown here is derived from an EMBL/GenBank/DDBJ whole genome shotgun (WGS) entry which is preliminary data.</text>
</comment>
<comment type="function">
    <text evidence="6">Splits internally a 1,3-beta-glucan molecule and transfers the newly generated reducing end (the donor) to the non-reducing end of another 1,3-beta-glucan molecule (the acceptor) forming a 1,3-beta linkage, resulting in the elongation of 1,3-beta-glucan chains in the cell wall.</text>
</comment>
<evidence type="ECO:0000256" key="5">
    <source>
        <dbReference type="ARBA" id="ARBA00023180"/>
    </source>
</evidence>
<dbReference type="GO" id="GO:0042124">
    <property type="term" value="F:1,3-beta-glucanosyltransferase activity"/>
    <property type="evidence" value="ECO:0007669"/>
    <property type="project" value="TreeGrafter"/>
</dbReference>
<dbReference type="Gene3D" id="3.20.20.80">
    <property type="entry name" value="Glycosidases"/>
    <property type="match status" value="1"/>
</dbReference>
<evidence type="ECO:0000256" key="4">
    <source>
        <dbReference type="ARBA" id="ARBA00023157"/>
    </source>
</evidence>
<keyword evidence="6" id="KW-0336">GPI-anchor</keyword>
<comment type="subcellular location">
    <subcellularLocation>
        <location evidence="1 6">Cell membrane</location>
        <topology evidence="1 6">Lipid-anchor</topology>
        <topology evidence="1 6">GPI-anchor</topology>
    </subcellularLocation>
</comment>
<dbReference type="FunFam" id="3.20.20.80:FF:000038">
    <property type="entry name" value="1,3-beta-glucanosyltransferase"/>
    <property type="match status" value="1"/>
</dbReference>
<keyword evidence="9" id="KW-1185">Reference proteome</keyword>
<keyword evidence="4" id="KW-1015">Disulfide bond</keyword>
<dbReference type="PANTHER" id="PTHR31468">
    <property type="entry name" value="1,3-BETA-GLUCANOSYLTRANSFERASE GAS1"/>
    <property type="match status" value="1"/>
</dbReference>
<dbReference type="Pfam" id="PF03198">
    <property type="entry name" value="Glyco_hydro_72"/>
    <property type="match status" value="1"/>
</dbReference>
<dbReference type="OrthoDB" id="421038at2759"/>
<accession>A0A9P4Y3U6</accession>
<protein>
    <recommendedName>
        <fullName evidence="6">1,3-beta-glucanosyltransferase</fullName>
        <ecNumber evidence="6">2.4.1.-</ecNumber>
    </recommendedName>
</protein>